<evidence type="ECO:0000313" key="17">
    <source>
        <dbReference type="Proteomes" id="UP000233180"/>
    </source>
</evidence>
<keyword evidence="11" id="KW-0407">Ion channel</keyword>
<feature type="transmembrane region" description="Helical" evidence="13">
    <location>
        <begin position="288"/>
        <end position="311"/>
    </location>
</feature>
<dbReference type="GO" id="GO:0008076">
    <property type="term" value="C:voltage-gated potassium channel complex"/>
    <property type="evidence" value="ECO:0007669"/>
    <property type="project" value="Ensembl"/>
</dbReference>
<evidence type="ECO:0000256" key="10">
    <source>
        <dbReference type="ARBA" id="ARBA00023157"/>
    </source>
</evidence>
<keyword evidence="9 13" id="KW-0472">Membrane</keyword>
<evidence type="ECO:0000256" key="13">
    <source>
        <dbReference type="SAM" id="Phobius"/>
    </source>
</evidence>
<evidence type="ECO:0000256" key="9">
    <source>
        <dbReference type="ARBA" id="ARBA00023136"/>
    </source>
</evidence>
<keyword evidence="2" id="KW-0813">Transport</keyword>
<evidence type="ECO:0000256" key="7">
    <source>
        <dbReference type="ARBA" id="ARBA00022989"/>
    </source>
</evidence>
<evidence type="ECO:0000256" key="11">
    <source>
        <dbReference type="ARBA" id="ARBA00023303"/>
    </source>
</evidence>
<evidence type="ECO:0000256" key="6">
    <source>
        <dbReference type="ARBA" id="ARBA00022729"/>
    </source>
</evidence>
<dbReference type="GeneTree" id="ENSGT00940000161412"/>
<dbReference type="SUPFAM" id="SSF52058">
    <property type="entry name" value="L domain-like"/>
    <property type="match status" value="1"/>
</dbReference>
<evidence type="ECO:0000256" key="5">
    <source>
        <dbReference type="ARBA" id="ARBA00022692"/>
    </source>
</evidence>
<keyword evidence="5 13" id="KW-0812">Transmembrane</keyword>
<dbReference type="InterPro" id="IPR001611">
    <property type="entry name" value="Leu-rich_rpt"/>
</dbReference>
<keyword evidence="4" id="KW-0433">Leucine-rich repeat</keyword>
<dbReference type="GO" id="GO:0005249">
    <property type="term" value="F:voltage-gated potassium channel activity"/>
    <property type="evidence" value="ECO:0007669"/>
    <property type="project" value="Ensembl"/>
</dbReference>
<evidence type="ECO:0000313" key="16">
    <source>
        <dbReference type="Ensembl" id="ENSRBIP00000015154.1"/>
    </source>
</evidence>
<dbReference type="PANTHER" id="PTHR46473">
    <property type="entry name" value="GH08155P"/>
    <property type="match status" value="1"/>
</dbReference>
<dbReference type="GO" id="GO:0044325">
    <property type="term" value="F:transmembrane transporter binding"/>
    <property type="evidence" value="ECO:0007669"/>
    <property type="project" value="Ensembl"/>
</dbReference>
<reference evidence="16" key="2">
    <citation type="submission" date="2025-08" db="UniProtKB">
        <authorList>
            <consortium name="Ensembl"/>
        </authorList>
    </citation>
    <scope>IDENTIFICATION</scope>
</reference>
<dbReference type="FunFam" id="3.80.10.10:FF:000245">
    <property type="entry name" value="Leucine rich repeat containing 55"/>
    <property type="match status" value="1"/>
</dbReference>
<comment type="subunit">
    <text evidence="12">Interacts with KCNMA1.</text>
</comment>
<protein>
    <submittedName>
        <fullName evidence="16">Leucine rich repeat containing 55</fullName>
    </submittedName>
</protein>
<keyword evidence="7 13" id="KW-1133">Transmembrane helix</keyword>
<dbReference type="Gene3D" id="3.80.10.10">
    <property type="entry name" value="Ribonuclease Inhibitor"/>
    <property type="match status" value="2"/>
</dbReference>
<evidence type="ECO:0000256" key="4">
    <source>
        <dbReference type="ARBA" id="ARBA00022614"/>
    </source>
</evidence>
<evidence type="ECO:0000256" key="8">
    <source>
        <dbReference type="ARBA" id="ARBA00023065"/>
    </source>
</evidence>
<keyword evidence="17" id="KW-1185">Reference proteome</keyword>
<comment type="subcellular location">
    <subcellularLocation>
        <location evidence="1">Cell membrane</location>
        <topology evidence="1">Single-pass membrane protein</topology>
    </subcellularLocation>
</comment>
<evidence type="ECO:0000256" key="2">
    <source>
        <dbReference type="ARBA" id="ARBA00022448"/>
    </source>
</evidence>
<dbReference type="InterPro" id="IPR000483">
    <property type="entry name" value="Cys-rich_flank_reg_C"/>
</dbReference>
<evidence type="ECO:0000256" key="3">
    <source>
        <dbReference type="ARBA" id="ARBA00022475"/>
    </source>
</evidence>
<dbReference type="Ensembl" id="ENSRBIT00000038994.1">
    <property type="protein sequence ID" value="ENSRBIP00000015154.1"/>
    <property type="gene ID" value="ENSRBIG00000031677.1"/>
</dbReference>
<feature type="domain" description="LRRNT" evidence="14">
    <location>
        <begin position="80"/>
        <end position="112"/>
    </location>
</feature>
<evidence type="ECO:0000259" key="15">
    <source>
        <dbReference type="SMART" id="SM00082"/>
    </source>
</evidence>
<dbReference type="SMART" id="SM00082">
    <property type="entry name" value="LRRCT"/>
    <property type="match status" value="1"/>
</dbReference>
<dbReference type="GO" id="GO:0099104">
    <property type="term" value="F:potassium channel activator activity"/>
    <property type="evidence" value="ECO:0007669"/>
    <property type="project" value="Ensembl"/>
</dbReference>
<dbReference type="InterPro" id="IPR051432">
    <property type="entry name" value="KCNMA1_auxiliary"/>
</dbReference>
<keyword evidence="10" id="KW-1015">Disulfide bond</keyword>
<keyword evidence="8" id="KW-0406">Ion transport</keyword>
<dbReference type="PANTHER" id="PTHR46473:SF5">
    <property type="entry name" value="LEUCINE-RICH REPEAT-CONTAINING PROTEIN 55"/>
    <property type="match status" value="1"/>
</dbReference>
<sequence length="328" mass="36462">MLRSSTFTDSGPRCNCLPVSQTLDSMDTVLMGSLQHCCCQLPKMGDTWAQLPWPGPPHPAMLLVSLLLAAGLMHSDAGTSCPVLCTCRNQVVDCSSQRLFSVPPDLPMDTQNLSLAHNRITAVPACYLQACYEELRGWICGRHSVRWNWRPGLFASCQSAWHIWILRLQHNFSHVHNPWLRRVHPQAFQGLVQLRDLDLSYGGLAFLSLEALEGLPGLVTLQIGGNPWVCGCTMEPLLKWLRNRIQRCTADSQLAECRGPPEVEGAPLFSLTEESFKACHLTLTLDDYLFIAFVGFVVSIASVATNFLLGITANCCHRWSKASEEEEI</sequence>
<keyword evidence="3" id="KW-1003">Cell membrane</keyword>
<dbReference type="Pfam" id="PF13855">
    <property type="entry name" value="LRR_8"/>
    <property type="match status" value="1"/>
</dbReference>
<dbReference type="AlphaFoldDB" id="A0A2K6KV61"/>
<gene>
    <name evidence="16" type="primary">LRRC55</name>
</gene>
<reference evidence="16" key="3">
    <citation type="submission" date="2025-09" db="UniProtKB">
        <authorList>
            <consortium name="Ensembl"/>
        </authorList>
    </citation>
    <scope>IDENTIFICATION</scope>
</reference>
<dbReference type="Proteomes" id="UP000233180">
    <property type="component" value="Unassembled WGS sequence"/>
</dbReference>
<name>A0A2K6KV61_RHIBE</name>
<dbReference type="InterPro" id="IPR032675">
    <property type="entry name" value="LRR_dom_sf"/>
</dbReference>
<feature type="domain" description="LRRCT" evidence="15">
    <location>
        <begin position="226"/>
        <end position="280"/>
    </location>
</feature>
<dbReference type="STRING" id="61621.ENSRBIP00000015154"/>
<reference evidence="16 17" key="1">
    <citation type="submission" date="2016-06" db="EMBL/GenBank/DDBJ databases">
        <title>Genome of Rhinopithecus bieti.</title>
        <authorList>
            <person name="Wu"/>
            <person name="C.-I. and Zhang"/>
            <person name="Y."/>
        </authorList>
    </citation>
    <scope>NUCLEOTIDE SEQUENCE</scope>
</reference>
<dbReference type="InterPro" id="IPR000372">
    <property type="entry name" value="LRRNT"/>
</dbReference>
<accession>A0A2K6KV61</accession>
<evidence type="ECO:0000256" key="12">
    <source>
        <dbReference type="ARBA" id="ARBA00038736"/>
    </source>
</evidence>
<dbReference type="OMA" id="WSQLPWP"/>
<keyword evidence="6" id="KW-0732">Signal</keyword>
<proteinExistence type="predicted"/>
<dbReference type="SMART" id="SM00013">
    <property type="entry name" value="LRRNT"/>
    <property type="match status" value="1"/>
</dbReference>
<evidence type="ECO:0000256" key="1">
    <source>
        <dbReference type="ARBA" id="ARBA00004162"/>
    </source>
</evidence>
<organism evidence="16 17">
    <name type="scientific">Rhinopithecus bieti</name>
    <name type="common">Black snub-nosed monkey</name>
    <name type="synonym">Pygathrix bieti</name>
    <dbReference type="NCBI Taxonomy" id="61621"/>
    <lineage>
        <taxon>Eukaryota</taxon>
        <taxon>Metazoa</taxon>
        <taxon>Chordata</taxon>
        <taxon>Craniata</taxon>
        <taxon>Vertebrata</taxon>
        <taxon>Euteleostomi</taxon>
        <taxon>Mammalia</taxon>
        <taxon>Eutheria</taxon>
        <taxon>Euarchontoglires</taxon>
        <taxon>Primates</taxon>
        <taxon>Haplorrhini</taxon>
        <taxon>Catarrhini</taxon>
        <taxon>Cercopithecidae</taxon>
        <taxon>Colobinae</taxon>
        <taxon>Rhinopithecus</taxon>
    </lineage>
</organism>
<evidence type="ECO:0000259" key="14">
    <source>
        <dbReference type="SMART" id="SM00013"/>
    </source>
</evidence>